<organism evidence="3 4">
    <name type="scientific">Methanobrevibacter olleyae</name>
    <dbReference type="NCBI Taxonomy" id="294671"/>
    <lineage>
        <taxon>Archaea</taxon>
        <taxon>Methanobacteriati</taxon>
        <taxon>Methanobacteriota</taxon>
        <taxon>Methanomada group</taxon>
        <taxon>Methanobacteria</taxon>
        <taxon>Methanobacteriales</taxon>
        <taxon>Methanobacteriaceae</taxon>
        <taxon>Methanobrevibacter</taxon>
    </lineage>
</organism>
<feature type="transmembrane region" description="Helical" evidence="1">
    <location>
        <begin position="154"/>
        <end position="174"/>
    </location>
</feature>
<reference evidence="3" key="1">
    <citation type="submission" date="2019-04" db="EMBL/GenBank/DDBJ databases">
        <title>Evolution of Biomass-Degrading Anaerobic Consortia Revealed by Metagenomics.</title>
        <authorList>
            <person name="Peng X."/>
        </authorList>
    </citation>
    <scope>NUCLEOTIDE SEQUENCE</scope>
    <source>
        <strain evidence="3">SIG14</strain>
    </source>
</reference>
<dbReference type="EMBL" id="SUTG01000032">
    <property type="protein sequence ID" value="MBE6512843.1"/>
    <property type="molecule type" value="Genomic_DNA"/>
</dbReference>
<evidence type="ECO:0000256" key="1">
    <source>
        <dbReference type="SAM" id="Phobius"/>
    </source>
</evidence>
<feature type="transmembrane region" description="Helical" evidence="1">
    <location>
        <begin position="43"/>
        <end position="63"/>
    </location>
</feature>
<feature type="transmembrane region" description="Helical" evidence="1">
    <location>
        <begin position="398"/>
        <end position="415"/>
    </location>
</feature>
<evidence type="ECO:0000313" key="4">
    <source>
        <dbReference type="Proteomes" id="UP000732619"/>
    </source>
</evidence>
<dbReference type="InterPro" id="IPR002823">
    <property type="entry name" value="DUF112_TM"/>
</dbReference>
<feature type="transmembrane region" description="Helical" evidence="1">
    <location>
        <begin position="132"/>
        <end position="147"/>
    </location>
</feature>
<dbReference type="Proteomes" id="UP000732619">
    <property type="component" value="Unassembled WGS sequence"/>
</dbReference>
<feature type="transmembrane region" description="Helical" evidence="1">
    <location>
        <begin position="312"/>
        <end position="334"/>
    </location>
</feature>
<sequence length="416" mass="44590">MFDLVLACFIGIGIGTCTGMVPGIHVNTAGAIMFASSAFLLNYISAEFLCVIFVAMSIAHALIEFVPSMLLGVPEEGTATSILPGHRMVLEGRSKEAIRIVSVGGFGAILVVIIMMPIFSVTLPFLQGISKPYTWIILTVVSVYMIHKLSSGNIAFLWSLLLFVLSGILGWIMLQTPISSGISLMCTFSGLFGISTILFSLNDSSSIPHQNRFYDLEIDIDAIKSIFAGGTAGAILGFLPGFGPAQGSIIAQGACGTSDDSDDTKNFLLANSGLNTSDTLFSLIAIYLIGNPRSGIAVYMSYLISQFTLSHLMIFTFASLIAVSISLMVCLKLGDSFSSLMQGIDYKKLSIAVIILMIVILYAFAIIYKGPILYLTLALITTTAMGLLPHYLGVSKSHLMGVLILPAIIIYMQMYI</sequence>
<feature type="transmembrane region" description="Helical" evidence="1">
    <location>
        <begin position="372"/>
        <end position="392"/>
    </location>
</feature>
<evidence type="ECO:0000259" key="2">
    <source>
        <dbReference type="Pfam" id="PF01970"/>
    </source>
</evidence>
<name>A0A8T3VNW8_METOL</name>
<feature type="domain" description="DUF112" evidence="2">
    <location>
        <begin position="6"/>
        <end position="400"/>
    </location>
</feature>
<dbReference type="PANTHER" id="PTHR42204">
    <property type="entry name" value="INTEGRAL MEMBRANE PROTEIN"/>
    <property type="match status" value="1"/>
</dbReference>
<evidence type="ECO:0000313" key="3">
    <source>
        <dbReference type="EMBL" id="MBE6512843.1"/>
    </source>
</evidence>
<gene>
    <name evidence="3" type="ORF">E7Z75_06850</name>
</gene>
<feature type="transmembrane region" description="Helical" evidence="1">
    <location>
        <begin position="180"/>
        <end position="201"/>
    </location>
</feature>
<feature type="transmembrane region" description="Helical" evidence="1">
    <location>
        <begin position="97"/>
        <end position="120"/>
    </location>
</feature>
<feature type="transmembrane region" description="Helical" evidence="1">
    <location>
        <begin position="346"/>
        <end position="365"/>
    </location>
</feature>
<dbReference type="PANTHER" id="PTHR42204:SF1">
    <property type="entry name" value="INTEGRAL MEMBRANE PROTEIN"/>
    <property type="match status" value="1"/>
</dbReference>
<comment type="caution">
    <text evidence="3">The sequence shown here is derived from an EMBL/GenBank/DDBJ whole genome shotgun (WGS) entry which is preliminary data.</text>
</comment>
<dbReference type="AlphaFoldDB" id="A0A8T3VNW8"/>
<accession>A0A8T3VNW8</accession>
<proteinExistence type="predicted"/>
<keyword evidence="1" id="KW-1133">Transmembrane helix</keyword>
<keyword evidence="1" id="KW-0812">Transmembrane</keyword>
<feature type="transmembrane region" description="Helical" evidence="1">
    <location>
        <begin position="222"/>
        <end position="242"/>
    </location>
</feature>
<dbReference type="Pfam" id="PF01970">
    <property type="entry name" value="TctA"/>
    <property type="match status" value="1"/>
</dbReference>
<keyword evidence="1" id="KW-0472">Membrane</keyword>
<protein>
    <recommendedName>
        <fullName evidence="2">DUF112 domain-containing protein</fullName>
    </recommendedName>
</protein>